<reference evidence="1" key="1">
    <citation type="submission" date="2018-05" db="EMBL/GenBank/DDBJ databases">
        <title>Draft genome of Mucuna pruriens seed.</title>
        <authorList>
            <person name="Nnadi N.E."/>
            <person name="Vos R."/>
            <person name="Hasami M.H."/>
            <person name="Devisetty U.K."/>
            <person name="Aguiy J.C."/>
        </authorList>
    </citation>
    <scope>NUCLEOTIDE SEQUENCE [LARGE SCALE GENOMIC DNA]</scope>
    <source>
        <strain evidence="1">JCA_2017</strain>
    </source>
</reference>
<proteinExistence type="predicted"/>
<name>A0A371FRQ7_MUCPR</name>
<dbReference type="OrthoDB" id="1718310at2759"/>
<organism evidence="1 2">
    <name type="scientific">Mucuna pruriens</name>
    <name type="common">Velvet bean</name>
    <name type="synonym">Dolichos pruriens</name>
    <dbReference type="NCBI Taxonomy" id="157652"/>
    <lineage>
        <taxon>Eukaryota</taxon>
        <taxon>Viridiplantae</taxon>
        <taxon>Streptophyta</taxon>
        <taxon>Embryophyta</taxon>
        <taxon>Tracheophyta</taxon>
        <taxon>Spermatophyta</taxon>
        <taxon>Magnoliopsida</taxon>
        <taxon>eudicotyledons</taxon>
        <taxon>Gunneridae</taxon>
        <taxon>Pentapetalae</taxon>
        <taxon>rosids</taxon>
        <taxon>fabids</taxon>
        <taxon>Fabales</taxon>
        <taxon>Fabaceae</taxon>
        <taxon>Papilionoideae</taxon>
        <taxon>50 kb inversion clade</taxon>
        <taxon>NPAAA clade</taxon>
        <taxon>indigoferoid/millettioid clade</taxon>
        <taxon>Phaseoleae</taxon>
        <taxon>Mucuna</taxon>
    </lineage>
</organism>
<dbReference type="AlphaFoldDB" id="A0A371FRQ7"/>
<gene>
    <name evidence="1" type="ORF">CR513_38398</name>
</gene>
<dbReference type="EMBL" id="QJKJ01008048">
    <property type="protein sequence ID" value="RDX80978.1"/>
    <property type="molecule type" value="Genomic_DNA"/>
</dbReference>
<accession>A0A371FRQ7</accession>
<evidence type="ECO:0008006" key="3">
    <source>
        <dbReference type="Google" id="ProtNLM"/>
    </source>
</evidence>
<evidence type="ECO:0000313" key="1">
    <source>
        <dbReference type="EMBL" id="RDX80978.1"/>
    </source>
</evidence>
<dbReference type="Proteomes" id="UP000257109">
    <property type="component" value="Unassembled WGS sequence"/>
</dbReference>
<dbReference type="SUPFAM" id="SSF53098">
    <property type="entry name" value="Ribonuclease H-like"/>
    <property type="match status" value="1"/>
</dbReference>
<keyword evidence="2" id="KW-1185">Reference proteome</keyword>
<sequence length="154" mass="17966">MVCRYLQIPHRVYVSTGGHPKHTKTNSEAMPSTTYRMILTFREYAMTKRPLWIKSDSSKSLRLWVVLATISRDAHEFVLAYEQCQKAGMAISRRNEMPQQLILFCEILYVWDIDFMGPFPVSYENSYILLVVDYVSRWMEAKAAKTNEAKSVDQ</sequence>
<feature type="non-terminal residue" evidence="1">
    <location>
        <position position="1"/>
    </location>
</feature>
<dbReference type="InterPro" id="IPR052160">
    <property type="entry name" value="Gypsy_RT_Integrase-like"/>
</dbReference>
<evidence type="ECO:0000313" key="2">
    <source>
        <dbReference type="Proteomes" id="UP000257109"/>
    </source>
</evidence>
<dbReference type="PANTHER" id="PTHR47266">
    <property type="entry name" value="ENDONUCLEASE-RELATED"/>
    <property type="match status" value="1"/>
</dbReference>
<dbReference type="GO" id="GO:0003676">
    <property type="term" value="F:nucleic acid binding"/>
    <property type="evidence" value="ECO:0007669"/>
    <property type="project" value="InterPro"/>
</dbReference>
<dbReference type="Gene3D" id="3.30.420.10">
    <property type="entry name" value="Ribonuclease H-like superfamily/Ribonuclease H"/>
    <property type="match status" value="1"/>
</dbReference>
<dbReference type="InterPro" id="IPR036397">
    <property type="entry name" value="RNaseH_sf"/>
</dbReference>
<comment type="caution">
    <text evidence="1">The sequence shown here is derived from an EMBL/GenBank/DDBJ whole genome shotgun (WGS) entry which is preliminary data.</text>
</comment>
<protein>
    <recommendedName>
        <fullName evidence="3">Integrase catalytic domain-containing protein</fullName>
    </recommendedName>
</protein>
<dbReference type="InterPro" id="IPR012337">
    <property type="entry name" value="RNaseH-like_sf"/>
</dbReference>